<keyword evidence="3" id="KW-1185">Reference proteome</keyword>
<comment type="caution">
    <text evidence="2">The sequence shown here is derived from an EMBL/GenBank/DDBJ whole genome shotgun (WGS) entry which is preliminary data.</text>
</comment>
<feature type="compositionally biased region" description="Low complexity" evidence="1">
    <location>
        <begin position="16"/>
        <end position="46"/>
    </location>
</feature>
<proteinExistence type="predicted"/>
<feature type="region of interest" description="Disordered" evidence="1">
    <location>
        <begin position="1"/>
        <end position="51"/>
    </location>
</feature>
<reference evidence="2 3" key="1">
    <citation type="submission" date="2021-04" db="EMBL/GenBank/DDBJ databases">
        <authorList>
            <person name="Tang X."/>
            <person name="Zhou X."/>
            <person name="Chen X."/>
            <person name="Cernava T."/>
            <person name="Zhang C."/>
        </authorList>
    </citation>
    <scope>NUCLEOTIDE SEQUENCE [LARGE SCALE GENOMIC DNA]</scope>
    <source>
        <strain evidence="2 3">BH-SS-21</strain>
    </source>
</reference>
<evidence type="ECO:0000313" key="3">
    <source>
        <dbReference type="Proteomes" id="UP000677413"/>
    </source>
</evidence>
<dbReference type="EMBL" id="JAGPYQ010000001">
    <property type="protein sequence ID" value="MBQ0846907.1"/>
    <property type="molecule type" value="Genomic_DNA"/>
</dbReference>
<dbReference type="Proteomes" id="UP000677413">
    <property type="component" value="Unassembled WGS sequence"/>
</dbReference>
<sequence length="104" mass="10680">MEKPETHGRPDPEPVGGAASADGAEPAEAQKPAEGAEPADGPDAGASLADFVPDPAVRAELARRMSELADLVDEAGDALGEILQDVQRGFDSAERSRGVNRSST</sequence>
<protein>
    <submittedName>
        <fullName evidence="2">Uncharacterized protein</fullName>
    </submittedName>
</protein>
<evidence type="ECO:0000256" key="1">
    <source>
        <dbReference type="SAM" id="MobiDB-lite"/>
    </source>
</evidence>
<organism evidence="2 3">
    <name type="scientific">Streptomyces liliiviolaceus</name>
    <dbReference type="NCBI Taxonomy" id="2823109"/>
    <lineage>
        <taxon>Bacteria</taxon>
        <taxon>Bacillati</taxon>
        <taxon>Actinomycetota</taxon>
        <taxon>Actinomycetes</taxon>
        <taxon>Kitasatosporales</taxon>
        <taxon>Streptomycetaceae</taxon>
        <taxon>Streptomyces</taxon>
    </lineage>
</organism>
<name>A0A940XS29_9ACTN</name>
<gene>
    <name evidence="2" type="ORF">J8N05_01550</name>
</gene>
<evidence type="ECO:0000313" key="2">
    <source>
        <dbReference type="EMBL" id="MBQ0846907.1"/>
    </source>
</evidence>
<dbReference type="AlphaFoldDB" id="A0A940XS29"/>
<accession>A0A940XS29</accession>
<dbReference type="RefSeq" id="WP_210880697.1">
    <property type="nucleotide sequence ID" value="NZ_JAGPYQ010000001.1"/>
</dbReference>
<feature type="compositionally biased region" description="Basic and acidic residues" evidence="1">
    <location>
        <begin position="1"/>
        <end position="12"/>
    </location>
</feature>